<protein>
    <recommendedName>
        <fullName evidence="2">Phospholipid scramblase</fullName>
    </recommendedName>
</protein>
<feature type="region of interest" description="Disordered" evidence="3">
    <location>
        <begin position="1"/>
        <end position="119"/>
    </location>
</feature>
<dbReference type="OrthoDB" id="191150at2759"/>
<keyword evidence="5" id="KW-1185">Reference proteome</keyword>
<keyword evidence="2" id="KW-0564">Palmitate</keyword>
<evidence type="ECO:0000256" key="2">
    <source>
        <dbReference type="RuleBase" id="RU363116"/>
    </source>
</evidence>
<evidence type="ECO:0000313" key="5">
    <source>
        <dbReference type="Proteomes" id="UP000749559"/>
    </source>
</evidence>
<reference evidence="4" key="1">
    <citation type="submission" date="2022-03" db="EMBL/GenBank/DDBJ databases">
        <authorList>
            <person name="Martin C."/>
        </authorList>
    </citation>
    <scope>NUCLEOTIDE SEQUENCE</scope>
</reference>
<keyword evidence="2" id="KW-0449">Lipoprotein</keyword>
<dbReference type="InterPro" id="IPR005552">
    <property type="entry name" value="Scramblase"/>
</dbReference>
<feature type="compositionally biased region" description="Pro residues" evidence="3">
    <location>
        <begin position="94"/>
        <end position="105"/>
    </location>
</feature>
<proteinExistence type="inferred from homology"/>
<dbReference type="Pfam" id="PF03803">
    <property type="entry name" value="Scramblase"/>
    <property type="match status" value="1"/>
</dbReference>
<dbReference type="GO" id="GO:0017128">
    <property type="term" value="F:phospholipid scramblase activity"/>
    <property type="evidence" value="ECO:0007669"/>
    <property type="project" value="InterPro"/>
</dbReference>
<gene>
    <name evidence="4" type="ORF">OFUS_LOCUS15705</name>
</gene>
<evidence type="ECO:0000313" key="4">
    <source>
        <dbReference type="EMBL" id="CAH1790510.1"/>
    </source>
</evidence>
<keyword evidence="2" id="KW-0106">Calcium</keyword>
<dbReference type="Proteomes" id="UP000749559">
    <property type="component" value="Unassembled WGS sequence"/>
</dbReference>
<evidence type="ECO:0000256" key="1">
    <source>
        <dbReference type="ARBA" id="ARBA00005350"/>
    </source>
</evidence>
<comment type="cofactor">
    <cofactor evidence="2">
        <name>Ca(2+)</name>
        <dbReference type="ChEBI" id="CHEBI:29108"/>
    </cofactor>
</comment>
<comment type="caution">
    <text evidence="4">The sequence shown here is derived from an EMBL/GenBank/DDBJ whole genome shotgun (WGS) entry which is preliminary data.</text>
</comment>
<dbReference type="EMBL" id="CAIIXF020000007">
    <property type="protein sequence ID" value="CAH1790510.1"/>
    <property type="molecule type" value="Genomic_DNA"/>
</dbReference>
<sequence>MSTQHNGPPFSYNYGPPSGQAFTQGITRTSDELHDHTSSVVNGPNADPPPVQGYNQHPGLLPTRENDPRASSPLQKSHGPPSGPPPMQENGPRASPPLQKPPGPPLMQGNGPQAGLPLQPSYKPSHAQYFGPIQYQPGQLPNGIGFPGQQGMPITPRAPPQNIWMTRPESVPGCPPGLEYLTQLKQIVMKQDMIQDLKMTHNYDVNRSPYHIRNTAGQELYLAKENSCHEVRYSVTRFDIHITDNMGVDVINVKSSSRECDGSYFYQCCCCPGTPYEITVESPPEQLIGSIVQHKCWNNYMFSIKYNNHQIIFDINGPPKCMSACPVWNYETKITTPNGLHQIGAIFREIWETPKEYIMGVNTFRVSFPVDLVVKMKAIMISFVFLLQFIDFTTRPDIEQRVARRKWDTCRYMAGAAGAYD</sequence>
<evidence type="ECO:0000256" key="3">
    <source>
        <dbReference type="SAM" id="MobiDB-lite"/>
    </source>
</evidence>
<comment type="similarity">
    <text evidence="1 2">Belongs to the phospholipid scramblase family.</text>
</comment>
<accession>A0A8J1UXH9</accession>
<organism evidence="4 5">
    <name type="scientific">Owenia fusiformis</name>
    <name type="common">Polychaete worm</name>
    <dbReference type="NCBI Taxonomy" id="6347"/>
    <lineage>
        <taxon>Eukaryota</taxon>
        <taxon>Metazoa</taxon>
        <taxon>Spiralia</taxon>
        <taxon>Lophotrochozoa</taxon>
        <taxon>Annelida</taxon>
        <taxon>Polychaeta</taxon>
        <taxon>Sedentaria</taxon>
        <taxon>Canalipalpata</taxon>
        <taxon>Sabellida</taxon>
        <taxon>Oweniida</taxon>
        <taxon>Oweniidae</taxon>
        <taxon>Owenia</taxon>
    </lineage>
</organism>
<dbReference type="PANTHER" id="PTHR23248">
    <property type="entry name" value="PHOSPHOLIPID SCRAMBLASE-RELATED"/>
    <property type="match status" value="1"/>
</dbReference>
<comment type="function">
    <text evidence="2">May mediate accelerated ATP-independent bidirectional transbilayer migration of phospholipids upon binding calcium ions that results in a loss of phospholipid asymmetry in the plasma membrane.</text>
</comment>
<dbReference type="GO" id="GO:0005886">
    <property type="term" value="C:plasma membrane"/>
    <property type="evidence" value="ECO:0007669"/>
    <property type="project" value="TreeGrafter"/>
</dbReference>
<dbReference type="AlphaFoldDB" id="A0A8J1UXH9"/>
<dbReference type="PANTHER" id="PTHR23248:SF63">
    <property type="entry name" value="PHOSPHOLIPID SCRAMBLASE"/>
    <property type="match status" value="1"/>
</dbReference>
<name>A0A8J1UXH9_OWEFU</name>